<dbReference type="Proteomes" id="UP001439008">
    <property type="component" value="Unassembled WGS sequence"/>
</dbReference>
<sequence length="92" mass="10503">MHSDNYKYMDNKMYLGNYPGMQPRVAPINTNMTPRHPFSHPLDNEQFALYSPRETTTPKTIKAKKQRKRVAIACVPCNKAKTSCDGGFLVIQ</sequence>
<keyword evidence="2" id="KW-1185">Reference proteome</keyword>
<accession>A0ABV2AF47</accession>
<evidence type="ECO:0000313" key="1">
    <source>
        <dbReference type="EMBL" id="MES1918319.1"/>
    </source>
</evidence>
<dbReference type="EMBL" id="JBDODL010000041">
    <property type="protein sequence ID" value="MES1918319.1"/>
    <property type="molecule type" value="Genomic_DNA"/>
</dbReference>
<gene>
    <name evidence="1" type="ORF">MHBO_000302</name>
</gene>
<reference evidence="1 2" key="1">
    <citation type="journal article" date="2024" name="BMC Biol.">
        <title>Comparative genomics of Ascetosporea gives new insight into the evolutionary basis for animal parasitism in Rhizaria.</title>
        <authorList>
            <person name="Hiltunen Thoren M."/>
            <person name="Onut-Brannstrom I."/>
            <person name="Alfjorden A."/>
            <person name="Peckova H."/>
            <person name="Swords F."/>
            <person name="Hooper C."/>
            <person name="Holzer A.S."/>
            <person name="Bass D."/>
            <person name="Burki F."/>
        </authorList>
    </citation>
    <scope>NUCLEOTIDE SEQUENCE [LARGE SCALE GENOMIC DNA]</scope>
    <source>
        <strain evidence="1">20-A016</strain>
    </source>
</reference>
<protein>
    <submittedName>
        <fullName evidence="1">Uncharacterized protein</fullName>
    </submittedName>
</protein>
<name>A0ABV2AF47_9EUKA</name>
<evidence type="ECO:0000313" key="2">
    <source>
        <dbReference type="Proteomes" id="UP001439008"/>
    </source>
</evidence>
<organism evidence="1 2">
    <name type="scientific">Bonamia ostreae</name>
    <dbReference type="NCBI Taxonomy" id="126728"/>
    <lineage>
        <taxon>Eukaryota</taxon>
        <taxon>Sar</taxon>
        <taxon>Rhizaria</taxon>
        <taxon>Endomyxa</taxon>
        <taxon>Ascetosporea</taxon>
        <taxon>Haplosporida</taxon>
        <taxon>Bonamia</taxon>
    </lineage>
</organism>
<proteinExistence type="predicted"/>
<comment type="caution">
    <text evidence="1">The sequence shown here is derived from an EMBL/GenBank/DDBJ whole genome shotgun (WGS) entry which is preliminary data.</text>
</comment>